<dbReference type="InterPro" id="IPR007492">
    <property type="entry name" value="LytTR_DNA-bd_dom"/>
</dbReference>
<gene>
    <name evidence="2" type="ORF">JKG61_00530</name>
</gene>
<sequence length="118" mass="13663">MIEVAHSPQLFLVRQCNSLQRIRIDFDQIVRLEADGMDCIIWLPDGIRYTTIKPMAAVLGRLPAEHFKRCHRSHVINVNYVLSVQHNSLQLAHTRIPIPIGDRKIHSAFDLWDRTNSL</sequence>
<accession>A0ABS1QXT2</accession>
<reference evidence="2 3" key="1">
    <citation type="submission" date="2021-01" db="EMBL/GenBank/DDBJ databases">
        <title>C459-1 draft genome sequence.</title>
        <authorList>
            <person name="Zhang X.-F."/>
        </authorList>
    </citation>
    <scope>NUCLEOTIDE SEQUENCE [LARGE SCALE GENOMIC DNA]</scope>
    <source>
        <strain evidence="3">C459-1</strain>
    </source>
</reference>
<evidence type="ECO:0000313" key="2">
    <source>
        <dbReference type="EMBL" id="MBL1407226.1"/>
    </source>
</evidence>
<dbReference type="Proteomes" id="UP000625283">
    <property type="component" value="Unassembled WGS sequence"/>
</dbReference>
<protein>
    <submittedName>
        <fullName evidence="2">LytTR family transcriptional regulator</fullName>
    </submittedName>
</protein>
<proteinExistence type="predicted"/>
<feature type="domain" description="HTH LytTR-type" evidence="1">
    <location>
        <begin position="19"/>
        <end position="113"/>
    </location>
</feature>
<dbReference type="RefSeq" id="WP_202101046.1">
    <property type="nucleotide sequence ID" value="NZ_JAERTY010000001.1"/>
</dbReference>
<dbReference type="EMBL" id="JAERTY010000001">
    <property type="protein sequence ID" value="MBL1407226.1"/>
    <property type="molecule type" value="Genomic_DNA"/>
</dbReference>
<dbReference type="SMART" id="SM00850">
    <property type="entry name" value="LytTR"/>
    <property type="match status" value="1"/>
</dbReference>
<dbReference type="Pfam" id="PF04397">
    <property type="entry name" value="LytTR"/>
    <property type="match status" value="1"/>
</dbReference>
<keyword evidence="3" id="KW-1185">Reference proteome</keyword>
<evidence type="ECO:0000259" key="1">
    <source>
        <dbReference type="SMART" id="SM00850"/>
    </source>
</evidence>
<evidence type="ECO:0000313" key="3">
    <source>
        <dbReference type="Proteomes" id="UP000625283"/>
    </source>
</evidence>
<dbReference type="Gene3D" id="2.40.50.1020">
    <property type="entry name" value="LytTr DNA-binding domain"/>
    <property type="match status" value="1"/>
</dbReference>
<organism evidence="2 3">
    <name type="scientific">Sphingobacterium faecale</name>
    <dbReference type="NCBI Taxonomy" id="2803775"/>
    <lineage>
        <taxon>Bacteria</taxon>
        <taxon>Pseudomonadati</taxon>
        <taxon>Bacteroidota</taxon>
        <taxon>Sphingobacteriia</taxon>
        <taxon>Sphingobacteriales</taxon>
        <taxon>Sphingobacteriaceae</taxon>
        <taxon>Sphingobacterium</taxon>
    </lineage>
</organism>
<name>A0ABS1QXT2_9SPHI</name>
<comment type="caution">
    <text evidence="2">The sequence shown here is derived from an EMBL/GenBank/DDBJ whole genome shotgun (WGS) entry which is preliminary data.</text>
</comment>